<dbReference type="InterPro" id="IPR009057">
    <property type="entry name" value="Homeodomain-like_sf"/>
</dbReference>
<dbReference type="Gene3D" id="1.10.10.10">
    <property type="entry name" value="Winged helix-like DNA-binding domain superfamily/Winged helix DNA-binding domain"/>
    <property type="match status" value="1"/>
</dbReference>
<proteinExistence type="predicted"/>
<dbReference type="Pfam" id="PF13384">
    <property type="entry name" value="HTH_23"/>
    <property type="match status" value="1"/>
</dbReference>
<dbReference type="SUPFAM" id="SSF46689">
    <property type="entry name" value="Homeodomain-like"/>
    <property type="match status" value="1"/>
</dbReference>
<reference evidence="1" key="2">
    <citation type="journal article" date="2022" name="Microbiol. Resour. Announc.">
        <title>Metagenome Sequencing to Explore Phylogenomics of Terrestrial Cyanobacteria.</title>
        <authorList>
            <person name="Ward R.D."/>
            <person name="Stajich J.E."/>
            <person name="Johansen J.R."/>
            <person name="Huntemann M."/>
            <person name="Clum A."/>
            <person name="Foster B."/>
            <person name="Foster B."/>
            <person name="Roux S."/>
            <person name="Palaniappan K."/>
            <person name="Varghese N."/>
            <person name="Mukherjee S."/>
            <person name="Reddy T.B.K."/>
            <person name="Daum C."/>
            <person name="Copeland A."/>
            <person name="Chen I.A."/>
            <person name="Ivanova N.N."/>
            <person name="Kyrpides N.C."/>
            <person name="Shapiro N."/>
            <person name="Eloe-Fadrosh E.A."/>
            <person name="Pietrasiak N."/>
        </authorList>
    </citation>
    <scope>NUCLEOTIDE SEQUENCE</scope>
    <source>
        <strain evidence="1">GSE-TBD4-15B</strain>
    </source>
</reference>
<protein>
    <submittedName>
        <fullName evidence="1">Helix-turn-helix domain-containing protein</fullName>
    </submittedName>
</protein>
<reference evidence="1" key="1">
    <citation type="submission" date="2021-05" db="EMBL/GenBank/DDBJ databases">
        <authorList>
            <person name="Pietrasiak N."/>
            <person name="Ward R."/>
            <person name="Stajich J.E."/>
            <person name="Kurbessoian T."/>
        </authorList>
    </citation>
    <scope>NUCLEOTIDE SEQUENCE</scope>
    <source>
        <strain evidence="1">GSE-TBD4-15B</strain>
    </source>
</reference>
<dbReference type="InterPro" id="IPR036388">
    <property type="entry name" value="WH-like_DNA-bd_sf"/>
</dbReference>
<name>A0A951PFF2_9CYAN</name>
<evidence type="ECO:0000313" key="2">
    <source>
        <dbReference type="Proteomes" id="UP000707356"/>
    </source>
</evidence>
<evidence type="ECO:0000313" key="1">
    <source>
        <dbReference type="EMBL" id="MBW4468220.1"/>
    </source>
</evidence>
<comment type="caution">
    <text evidence="1">The sequence shown here is derived from an EMBL/GenBank/DDBJ whole genome shotgun (WGS) entry which is preliminary data.</text>
</comment>
<feature type="non-terminal residue" evidence="1">
    <location>
        <position position="58"/>
    </location>
</feature>
<dbReference type="Proteomes" id="UP000707356">
    <property type="component" value="Unassembled WGS sequence"/>
</dbReference>
<organism evidence="1 2">
    <name type="scientific">Pegethrix bostrychoides GSE-TBD4-15B</name>
    <dbReference type="NCBI Taxonomy" id="2839662"/>
    <lineage>
        <taxon>Bacteria</taxon>
        <taxon>Bacillati</taxon>
        <taxon>Cyanobacteriota</taxon>
        <taxon>Cyanophyceae</taxon>
        <taxon>Oculatellales</taxon>
        <taxon>Oculatellaceae</taxon>
        <taxon>Pegethrix</taxon>
    </lineage>
</organism>
<dbReference type="AlphaFoldDB" id="A0A951PFF2"/>
<gene>
    <name evidence="1" type="ORF">KME07_22565</name>
</gene>
<dbReference type="EMBL" id="JAHHHV010000086">
    <property type="protein sequence ID" value="MBW4468220.1"/>
    <property type="molecule type" value="Genomic_DNA"/>
</dbReference>
<sequence length="58" mass="7011">MENQDARDLTQAVQQYLRQQAIRLREQGKPVTEIATYLGVHRNTIADWWWQYQQYGED</sequence>
<accession>A0A951PFF2</accession>